<protein>
    <recommendedName>
        <fullName evidence="3">SAM-dependent methyltransferase</fullName>
    </recommendedName>
</protein>
<dbReference type="RefSeq" id="WP_156743878.1">
    <property type="nucleotide sequence ID" value="NZ_CACRYJ010000071.1"/>
</dbReference>
<dbReference type="Gene3D" id="3.40.50.150">
    <property type="entry name" value="Vaccinia Virus protein VP39"/>
    <property type="match status" value="1"/>
</dbReference>
<dbReference type="PANTHER" id="PTHR43460">
    <property type="entry name" value="METHYLTRANSFERASE"/>
    <property type="match status" value="1"/>
</dbReference>
<dbReference type="PANTHER" id="PTHR43460:SF1">
    <property type="entry name" value="METHYLTRANSFERASE TYPE 11 DOMAIN-CONTAINING PROTEIN"/>
    <property type="match status" value="1"/>
</dbReference>
<reference evidence="1 2" key="1">
    <citation type="submission" date="2019-11" db="EMBL/GenBank/DDBJ databases">
        <authorList>
            <person name="Criscuolo A."/>
        </authorList>
    </citation>
    <scope>NUCLEOTIDE SEQUENCE [LARGE SCALE GENOMIC DNA]</scope>
    <source>
        <strain evidence="1">CIP111667</strain>
    </source>
</reference>
<sequence>MTTAAPPPSFEALLAEGESVDVSGWDFSWFTGRATEERPPWAYARLLSERMARAHAALDLQTGGGEVLATIASPPPVLRATESWAPNLPIARRVLAPLGADVLEAPDGGPLPFADASFDLVTARLPVVTPWPEIGRVLAPGGTFLAQEVGPGSNIEMSRAMLGEHLQPNGRFPADAVAAAEAAGLVVVDLREASLTMEFFDVAAVVVFLRKVIWTVPDFSVGRFRPQLRAVHDRIRATGSFVCHPTRFLIEARKPERTD</sequence>
<dbReference type="InterPro" id="IPR029063">
    <property type="entry name" value="SAM-dependent_MTases_sf"/>
</dbReference>
<dbReference type="SUPFAM" id="SSF53335">
    <property type="entry name" value="S-adenosyl-L-methionine-dependent methyltransferases"/>
    <property type="match status" value="1"/>
</dbReference>
<accession>A0A7M4DT50</accession>
<evidence type="ECO:0000313" key="2">
    <source>
        <dbReference type="Proteomes" id="UP000419743"/>
    </source>
</evidence>
<comment type="caution">
    <text evidence="1">The sequence shown here is derived from an EMBL/GenBank/DDBJ whole genome shotgun (WGS) entry which is preliminary data.</text>
</comment>
<organism evidence="1 2">
    <name type="scientific">Occultella aeris</name>
    <dbReference type="NCBI Taxonomy" id="2761496"/>
    <lineage>
        <taxon>Bacteria</taxon>
        <taxon>Bacillati</taxon>
        <taxon>Actinomycetota</taxon>
        <taxon>Actinomycetes</taxon>
        <taxon>Micrococcales</taxon>
        <taxon>Ruaniaceae</taxon>
        <taxon>Occultella</taxon>
    </lineage>
</organism>
<proteinExistence type="predicted"/>
<dbReference type="InterPro" id="IPR052939">
    <property type="entry name" value="23S_rRNA_MeTrnsfrase_RlmA"/>
</dbReference>
<name>A0A7M4DT50_9MICO</name>
<dbReference type="EMBL" id="CACRYJ010000071">
    <property type="protein sequence ID" value="VZO40644.1"/>
    <property type="molecule type" value="Genomic_DNA"/>
</dbReference>
<evidence type="ECO:0000313" key="1">
    <source>
        <dbReference type="EMBL" id="VZO40644.1"/>
    </source>
</evidence>
<evidence type="ECO:0008006" key="3">
    <source>
        <dbReference type="Google" id="ProtNLM"/>
    </source>
</evidence>
<dbReference type="Proteomes" id="UP000419743">
    <property type="component" value="Unassembled WGS sequence"/>
</dbReference>
<keyword evidence="2" id="KW-1185">Reference proteome</keyword>
<gene>
    <name evidence="1" type="ORF">HALOF300_05352</name>
</gene>
<dbReference type="AlphaFoldDB" id="A0A7M4DT50"/>